<evidence type="ECO:0000313" key="2">
    <source>
        <dbReference type="Proteomes" id="UP001596274"/>
    </source>
</evidence>
<comment type="caution">
    <text evidence="1">The sequence shown here is derived from an EMBL/GenBank/DDBJ whole genome shotgun (WGS) entry which is preliminary data.</text>
</comment>
<dbReference type="Proteomes" id="UP001596274">
    <property type="component" value="Unassembled WGS sequence"/>
</dbReference>
<accession>A0ABD5SYF3</accession>
<dbReference type="AlphaFoldDB" id="A0ABD5SYF3"/>
<dbReference type="EMBL" id="JBHSWT010000009">
    <property type="protein sequence ID" value="MFC6770012.1"/>
    <property type="molecule type" value="Genomic_DNA"/>
</dbReference>
<evidence type="ECO:0000313" key="1">
    <source>
        <dbReference type="EMBL" id="MFC6770012.1"/>
    </source>
</evidence>
<organism evidence="1 2">
    <name type="scientific">Halorubrum pallidum</name>
    <dbReference type="NCBI Taxonomy" id="1526114"/>
    <lineage>
        <taxon>Archaea</taxon>
        <taxon>Methanobacteriati</taxon>
        <taxon>Methanobacteriota</taxon>
        <taxon>Stenosarchaea group</taxon>
        <taxon>Halobacteria</taxon>
        <taxon>Halobacteriales</taxon>
        <taxon>Haloferacaceae</taxon>
        <taxon>Halorubrum</taxon>
    </lineage>
</organism>
<gene>
    <name evidence="1" type="ORF">ACFQDD_00480</name>
</gene>
<keyword evidence="2" id="KW-1185">Reference proteome</keyword>
<proteinExistence type="predicted"/>
<sequence>MARPTTDATHAISEATIDTIMTDYDGGVRVSDGIRRRQFNTRLKEFQVNFVDEELLSYVSLALSNENQPPVRQLHDEGVIIVNGVIESVDACVPDGHADAEREKIIPAIKRAHELEVRERFPEMMMPDPTVCTFIFDKPDGGIPVPITGDELSQ</sequence>
<protein>
    <submittedName>
        <fullName evidence="1">Uncharacterized protein</fullName>
    </submittedName>
</protein>
<reference evidence="1 2" key="1">
    <citation type="journal article" date="2019" name="Int. J. Syst. Evol. Microbiol.">
        <title>The Global Catalogue of Microorganisms (GCM) 10K type strain sequencing project: providing services to taxonomists for standard genome sequencing and annotation.</title>
        <authorList>
            <consortium name="The Broad Institute Genomics Platform"/>
            <consortium name="The Broad Institute Genome Sequencing Center for Infectious Disease"/>
            <person name="Wu L."/>
            <person name="Ma J."/>
        </authorList>
    </citation>
    <scope>NUCLEOTIDE SEQUENCE [LARGE SCALE GENOMIC DNA]</scope>
    <source>
        <strain evidence="1 2">PJ61</strain>
    </source>
</reference>
<name>A0ABD5SYF3_9EURY</name>